<evidence type="ECO:0000313" key="2">
    <source>
        <dbReference type="EMBL" id="PWY67979.1"/>
    </source>
</evidence>
<organism evidence="2 3">
    <name type="scientific">Aspergillus sclerotioniger CBS 115572</name>
    <dbReference type="NCBI Taxonomy" id="1450535"/>
    <lineage>
        <taxon>Eukaryota</taxon>
        <taxon>Fungi</taxon>
        <taxon>Dikarya</taxon>
        <taxon>Ascomycota</taxon>
        <taxon>Pezizomycotina</taxon>
        <taxon>Eurotiomycetes</taxon>
        <taxon>Eurotiomycetidae</taxon>
        <taxon>Eurotiales</taxon>
        <taxon>Aspergillaceae</taxon>
        <taxon>Aspergillus</taxon>
        <taxon>Aspergillus subgen. Circumdati</taxon>
    </lineage>
</organism>
<gene>
    <name evidence="2" type="ORF">BO94DRAFT_611773</name>
</gene>
<name>A0A317V2W2_9EURO</name>
<dbReference type="GeneID" id="37118789"/>
<dbReference type="RefSeq" id="XP_025462028.1">
    <property type="nucleotide sequence ID" value="XM_025616646.1"/>
</dbReference>
<keyword evidence="3" id="KW-1185">Reference proteome</keyword>
<evidence type="ECO:0000313" key="3">
    <source>
        <dbReference type="Proteomes" id="UP000246702"/>
    </source>
</evidence>
<protein>
    <submittedName>
        <fullName evidence="2">Uncharacterized protein</fullName>
    </submittedName>
</protein>
<comment type="caution">
    <text evidence="2">The sequence shown here is derived from an EMBL/GenBank/DDBJ whole genome shotgun (WGS) entry which is preliminary data.</text>
</comment>
<accession>A0A317V2W2</accession>
<reference evidence="2 3" key="1">
    <citation type="submission" date="2016-12" db="EMBL/GenBank/DDBJ databases">
        <title>The genomes of Aspergillus section Nigri reveals drivers in fungal speciation.</title>
        <authorList>
            <consortium name="DOE Joint Genome Institute"/>
            <person name="Vesth T.C."/>
            <person name="Nybo J."/>
            <person name="Theobald S."/>
            <person name="Brandl J."/>
            <person name="Frisvad J.C."/>
            <person name="Nielsen K.F."/>
            <person name="Lyhne E.K."/>
            <person name="Kogle M.E."/>
            <person name="Kuo A."/>
            <person name="Riley R."/>
            <person name="Clum A."/>
            <person name="Nolan M."/>
            <person name="Lipzen A."/>
            <person name="Salamov A."/>
            <person name="Henrissat B."/>
            <person name="Wiebenga A."/>
            <person name="De Vries R.P."/>
            <person name="Grigoriev I.V."/>
            <person name="Mortensen U.H."/>
            <person name="Andersen M.R."/>
            <person name="Baker S.E."/>
        </authorList>
    </citation>
    <scope>NUCLEOTIDE SEQUENCE [LARGE SCALE GENOMIC DNA]</scope>
    <source>
        <strain evidence="2 3">CBS 115572</strain>
    </source>
</reference>
<dbReference type="Proteomes" id="UP000246702">
    <property type="component" value="Unassembled WGS sequence"/>
</dbReference>
<sequence length="190" mass="20808">MNVWISLTNNRSETIKGSERSQRVKTSNKEGGRKKSRFPALDYFGTGQGMTQGISRTSGFHSRAATTAVCPGTQGTLAPTESEYHQACRPGVVPPKESLFSLQPHHIQMFWTRRSNLLPRFFVCLVMPINNGQEINPRLVSIDCGGLDARPAAGTSADWDCTSFPSEPGLGPRHGSSNLAWTLTRTSTRT</sequence>
<proteinExistence type="predicted"/>
<evidence type="ECO:0000256" key="1">
    <source>
        <dbReference type="SAM" id="MobiDB-lite"/>
    </source>
</evidence>
<dbReference type="EMBL" id="MSFK01000046">
    <property type="protein sequence ID" value="PWY67979.1"/>
    <property type="molecule type" value="Genomic_DNA"/>
</dbReference>
<feature type="compositionally biased region" description="Basic and acidic residues" evidence="1">
    <location>
        <begin position="14"/>
        <end position="33"/>
    </location>
</feature>
<dbReference type="AlphaFoldDB" id="A0A317V2W2"/>
<feature type="region of interest" description="Disordered" evidence="1">
    <location>
        <begin position="14"/>
        <end position="39"/>
    </location>
</feature>